<accession>A0A182FR31</accession>
<evidence type="ECO:0000313" key="3">
    <source>
        <dbReference type="Proteomes" id="UP000069272"/>
    </source>
</evidence>
<dbReference type="PANTHER" id="PTHR46088">
    <property type="entry name" value="TUBULIN--TYROSINE LIGASE-LIKE PROTEIN 12"/>
    <property type="match status" value="1"/>
</dbReference>
<dbReference type="VEuPathDB" id="VectorBase:AALB009765"/>
<dbReference type="Gene3D" id="3.40.1800.20">
    <property type="match status" value="1"/>
</dbReference>
<sequence length="1071" mass="123366">MDLVRNTVGGGTAASESSTKMIDFKTICRICGKSDETLTSVHSRYQSDLRGKIAKYLSVDIAENDRLPTKICFCCKDIITKWHDLFEQCRVMEERFVAILETCEKRNGESSVRVTEPNNEKGSVSVPDAPEPDLAEREPEPKKCKKSPVTRSKPVECTFCKADSSTTRCQRFSSQSDLVDHMKDAHWDQIFHCEQCDNYLDRTKLIEHMTMHALSLVQPVTSGSGGNEPDEANGGTDAAESENSVHEDEPDGELEEAEGSQQTTELKSGEGSTNKENDDKDDPAATVGELKDMDSRKLYCYICEKTLANRSAYSYHVNQVHLNIKNFDCSFCEKKFGNRRLLNNHIANVHSRERNFSCNVCAKRFKTNVALYNHSRVHDDKLQFSCRFCDKKFRFRNHLVSHELIHLDERSFSCGQCSKKFNTNECLQKHKLTHVTTEPYQCPLCGFSTKQKRYLVMHAKRIHMLQSSGVPEHFWPDLYRKLTGQVFDAGLAFSLLAVDYGDEVRSPEDPVWLLQVSKEGGIKADDPTEIYLIDHAWTFRTDNARQLLTAHPELVSRLAVMMGLEQDDTVPPAAYIPRILQDMWRWCNTYSVSADGLSVENRMPIWYVMDEVGSAVLHGDSPNCRIVPFMHIAEGITYSLLFPIEDIDEGDTLYRDFVEGVPSDVKERDALLLPWRYCSFVKEDFSQSEPSKEYFLAGHVEETLPGEDIPPPLIDANRPLKVYSQYEMVNKYLTDPSYELVDEPAEADILWMTSHFKEFRELSESRPNTFVNQFPFENVMTIKDLLSIVCRRVAADGACEEESDSDPLVNPRPRWLPVTYNLKTELVAFASYFQNRTQRGLDNHWIVKPWNLARTLDTHITDNLAQIMRLQQTGPKIAQKYIEHPVLFERTELEAAVKFDVRYVLLVKSVDDLCAYVYTNFFLRFANKPFQLDDFDDYEKHFTVMNYGEFTLRHMKCDEFRRCWATQYPRHDWDAIETDICTMLKEMLQGATKLRPPCGIGANQQSRGLYAVDLMLEWTGDAYTRIQPKLLEVNFTPDCKRACEYYPDFYNDVFNLLFLDQENLDVFRRIC</sequence>
<dbReference type="InterPro" id="IPR004344">
    <property type="entry name" value="TTL/TTLL_fam"/>
</dbReference>
<feature type="region of interest" description="Disordered" evidence="1">
    <location>
        <begin position="110"/>
        <end position="149"/>
    </location>
</feature>
<dbReference type="Pfam" id="PF03133">
    <property type="entry name" value="TTL"/>
    <property type="match status" value="1"/>
</dbReference>
<dbReference type="VEuPathDB" id="VectorBase:AALB20_035964"/>
<dbReference type="Pfam" id="PF25556">
    <property type="entry name" value="SET_TTL"/>
    <property type="match status" value="1"/>
</dbReference>
<dbReference type="SUPFAM" id="SSF57667">
    <property type="entry name" value="beta-beta-alpha zinc fingers"/>
    <property type="match status" value="3"/>
</dbReference>
<dbReference type="InterPro" id="IPR036236">
    <property type="entry name" value="Znf_C2H2_sf"/>
</dbReference>
<dbReference type="VEuPathDB" id="VectorBase:AALB017569"/>
<dbReference type="GO" id="GO:0005634">
    <property type="term" value="C:nucleus"/>
    <property type="evidence" value="ECO:0007669"/>
    <property type="project" value="InterPro"/>
</dbReference>
<proteinExistence type="predicted"/>
<dbReference type="GO" id="GO:0005737">
    <property type="term" value="C:cytoplasm"/>
    <property type="evidence" value="ECO:0007669"/>
    <property type="project" value="TreeGrafter"/>
</dbReference>
<dbReference type="PROSITE" id="PS51915">
    <property type="entry name" value="ZAD"/>
    <property type="match status" value="1"/>
</dbReference>
<keyword evidence="3" id="KW-1185">Reference proteome</keyword>
<feature type="compositionally biased region" description="Polar residues" evidence="1">
    <location>
        <begin position="110"/>
        <end position="122"/>
    </location>
</feature>
<evidence type="ECO:0008006" key="4">
    <source>
        <dbReference type="Google" id="ProtNLM"/>
    </source>
</evidence>
<dbReference type="VEuPathDB" id="VectorBase:AALB20_030292"/>
<dbReference type="EnsemblMetazoa" id="AALB009006-RA">
    <property type="protein sequence ID" value="AALB009006-PA"/>
    <property type="gene ID" value="AALB009006"/>
</dbReference>
<protein>
    <recommendedName>
        <fullName evidence="4">Tubulin--tyrosine ligase-like protein 12</fullName>
    </recommendedName>
</protein>
<reference evidence="2 3" key="1">
    <citation type="journal article" date="2017" name="G3 (Bethesda)">
        <title>The Physical Genome Mapping of Anopheles albimanus Corrected Scaffold Misassemblies and Identified Interarm Rearrangements in Genus Anopheles.</title>
        <authorList>
            <person name="Artemov G.N."/>
            <person name="Peery A.N."/>
            <person name="Jiang X."/>
            <person name="Tu Z."/>
            <person name="Stegniy V.N."/>
            <person name="Sharakhova M.V."/>
            <person name="Sharakhov I.V."/>
        </authorList>
    </citation>
    <scope>NUCLEOTIDE SEQUENCE [LARGE SCALE GENOMIC DNA]</scope>
    <source>
        <strain evidence="2 3">ALBI9_A</strain>
    </source>
</reference>
<dbReference type="SMART" id="SM00355">
    <property type="entry name" value="ZnF_C2H2"/>
    <property type="match status" value="8"/>
</dbReference>
<dbReference type="VEuPathDB" id="VectorBase:AALB20_029525"/>
<feature type="compositionally biased region" description="Polar residues" evidence="1">
    <location>
        <begin position="260"/>
        <end position="272"/>
    </location>
</feature>
<dbReference type="GO" id="GO:0008270">
    <property type="term" value="F:zinc ion binding"/>
    <property type="evidence" value="ECO:0007669"/>
    <property type="project" value="UniProtKB-UniRule"/>
</dbReference>
<dbReference type="Pfam" id="PF00096">
    <property type="entry name" value="zf-C2H2"/>
    <property type="match status" value="1"/>
</dbReference>
<evidence type="ECO:0000313" key="2">
    <source>
        <dbReference type="EnsemblMetazoa" id="AALB009006-PA"/>
    </source>
</evidence>
<dbReference type="InterPro" id="IPR057954">
    <property type="entry name" value="SET_TTL12"/>
</dbReference>
<evidence type="ECO:0000256" key="1">
    <source>
        <dbReference type="SAM" id="MobiDB-lite"/>
    </source>
</evidence>
<dbReference type="PROSITE" id="PS51221">
    <property type="entry name" value="TTL"/>
    <property type="match status" value="1"/>
</dbReference>
<dbReference type="AlphaFoldDB" id="A0A182FR31"/>
<dbReference type="STRING" id="7167.A0A182FR31"/>
<dbReference type="SMART" id="SM00868">
    <property type="entry name" value="zf-AD"/>
    <property type="match status" value="1"/>
</dbReference>
<dbReference type="InterPro" id="IPR027749">
    <property type="entry name" value="TTLL12"/>
</dbReference>
<dbReference type="PROSITE" id="PS00028">
    <property type="entry name" value="ZINC_FINGER_C2H2_1"/>
    <property type="match status" value="5"/>
</dbReference>
<reference evidence="2" key="2">
    <citation type="submission" date="2022-08" db="UniProtKB">
        <authorList>
            <consortium name="EnsemblMetazoa"/>
        </authorList>
    </citation>
    <scope>IDENTIFICATION</scope>
    <source>
        <strain evidence="2">STECLA/ALBI9_A</strain>
    </source>
</reference>
<dbReference type="Pfam" id="PF07776">
    <property type="entry name" value="zf-AD"/>
    <property type="match status" value="1"/>
</dbReference>
<dbReference type="Proteomes" id="UP000069272">
    <property type="component" value="Chromosome 2R"/>
</dbReference>
<dbReference type="InterPro" id="IPR013087">
    <property type="entry name" value="Znf_C2H2_type"/>
</dbReference>
<organism evidence="2 3">
    <name type="scientific">Anopheles albimanus</name>
    <name type="common">New world malaria mosquito</name>
    <dbReference type="NCBI Taxonomy" id="7167"/>
    <lineage>
        <taxon>Eukaryota</taxon>
        <taxon>Metazoa</taxon>
        <taxon>Ecdysozoa</taxon>
        <taxon>Arthropoda</taxon>
        <taxon>Hexapoda</taxon>
        <taxon>Insecta</taxon>
        <taxon>Pterygota</taxon>
        <taxon>Neoptera</taxon>
        <taxon>Endopterygota</taxon>
        <taxon>Diptera</taxon>
        <taxon>Nematocera</taxon>
        <taxon>Culicoidea</taxon>
        <taxon>Culicidae</taxon>
        <taxon>Anophelinae</taxon>
        <taxon>Anopheles</taxon>
    </lineage>
</organism>
<name>A0A182FR31_ANOAL</name>
<dbReference type="Gene3D" id="3.30.470.20">
    <property type="entry name" value="ATP-grasp fold, B domain"/>
    <property type="match status" value="1"/>
</dbReference>
<dbReference type="PANTHER" id="PTHR46088:SF1">
    <property type="entry name" value="TUBULIN--TYROSINE LIGASE-LIKE PROTEIN 12"/>
    <property type="match status" value="1"/>
</dbReference>
<feature type="compositionally biased region" description="Acidic residues" evidence="1">
    <location>
        <begin position="248"/>
        <end position="258"/>
    </location>
</feature>
<dbReference type="Gene3D" id="3.30.160.60">
    <property type="entry name" value="Classic Zinc Finger"/>
    <property type="match status" value="5"/>
</dbReference>
<feature type="region of interest" description="Disordered" evidence="1">
    <location>
        <begin position="219"/>
        <end position="288"/>
    </location>
</feature>
<dbReference type="InterPro" id="IPR012934">
    <property type="entry name" value="Znf_AD"/>
</dbReference>
<dbReference type="SUPFAM" id="SSF57716">
    <property type="entry name" value="Glucocorticoid receptor-like (DNA-binding domain)"/>
    <property type="match status" value="1"/>
</dbReference>
<dbReference type="PROSITE" id="PS50157">
    <property type="entry name" value="ZINC_FINGER_C2H2_2"/>
    <property type="match status" value="5"/>
</dbReference>